<dbReference type="PANTHER" id="PTHR38342:SF1">
    <property type="entry name" value="SLR5037 PROTEIN"/>
    <property type="match status" value="1"/>
</dbReference>
<dbReference type="Pfam" id="PF03625">
    <property type="entry name" value="DUF302"/>
    <property type="match status" value="1"/>
</dbReference>
<sequence length="148" mass="15895">MAYHFSTTVEGPMERAVEATTAALQRHGFGVLTDIDVRATLKKKLDVDFRPYRILGACNPRVAHRALQAEDKIGTMLPCNVILQEREGGRVEVSAVDPVASMRAIENPALAETAGQVREMLRQVVAELGAAGTACPAAARSPQATVRT</sequence>
<dbReference type="InterPro" id="IPR005180">
    <property type="entry name" value="DUF302"/>
</dbReference>
<reference evidence="2 3" key="1">
    <citation type="submission" date="2021-08" db="EMBL/GenBank/DDBJ databases">
        <title>Caldovatus sediminis gen. nov., sp. nov., a moderately thermophilic bacterium isolated from a hot spring.</title>
        <authorList>
            <person name="Hu C.-J."/>
            <person name="Li W.-J."/>
            <person name="Xian W.-D."/>
        </authorList>
    </citation>
    <scope>NUCLEOTIDE SEQUENCE [LARGE SCALE GENOMIC DNA]</scope>
    <source>
        <strain evidence="2 3">SYSU G05006</strain>
    </source>
</reference>
<name>A0ABS7F4Y3_9PROT</name>
<gene>
    <name evidence="2" type="ORF">K1J50_12790</name>
</gene>
<dbReference type="SUPFAM" id="SSF103247">
    <property type="entry name" value="TT1751-like"/>
    <property type="match status" value="1"/>
</dbReference>
<dbReference type="PIRSF" id="PIRSF021774">
    <property type="entry name" value="UCP021774"/>
    <property type="match status" value="1"/>
</dbReference>
<dbReference type="PANTHER" id="PTHR38342">
    <property type="entry name" value="SLR5037 PROTEIN"/>
    <property type="match status" value="1"/>
</dbReference>
<dbReference type="RefSeq" id="WP_220118100.1">
    <property type="nucleotide sequence ID" value="NZ_JAHZUY010000037.1"/>
</dbReference>
<organism evidence="2 3">
    <name type="scientific">Caldovatus aquaticus</name>
    <dbReference type="NCBI Taxonomy" id="2865671"/>
    <lineage>
        <taxon>Bacteria</taxon>
        <taxon>Pseudomonadati</taxon>
        <taxon>Pseudomonadota</taxon>
        <taxon>Alphaproteobacteria</taxon>
        <taxon>Acetobacterales</taxon>
        <taxon>Roseomonadaceae</taxon>
        <taxon>Caldovatus</taxon>
    </lineage>
</organism>
<dbReference type="EMBL" id="JAHZUY010000037">
    <property type="protein sequence ID" value="MBW8270358.1"/>
    <property type="molecule type" value="Genomic_DNA"/>
</dbReference>
<evidence type="ECO:0000313" key="2">
    <source>
        <dbReference type="EMBL" id="MBW8270358.1"/>
    </source>
</evidence>
<keyword evidence="3" id="KW-1185">Reference proteome</keyword>
<dbReference type="InterPro" id="IPR016796">
    <property type="entry name" value="UCP021774"/>
</dbReference>
<dbReference type="InterPro" id="IPR035923">
    <property type="entry name" value="TT1751-like_sf"/>
</dbReference>
<evidence type="ECO:0000313" key="3">
    <source>
        <dbReference type="Proteomes" id="UP001519924"/>
    </source>
</evidence>
<dbReference type="Proteomes" id="UP001519924">
    <property type="component" value="Unassembled WGS sequence"/>
</dbReference>
<accession>A0ABS7F4Y3</accession>
<evidence type="ECO:0000259" key="1">
    <source>
        <dbReference type="Pfam" id="PF03625"/>
    </source>
</evidence>
<dbReference type="CDD" id="cd14797">
    <property type="entry name" value="DUF302"/>
    <property type="match status" value="1"/>
</dbReference>
<protein>
    <submittedName>
        <fullName evidence="2">DUF302 domain-containing protein</fullName>
    </submittedName>
</protein>
<comment type="caution">
    <text evidence="2">The sequence shown here is derived from an EMBL/GenBank/DDBJ whole genome shotgun (WGS) entry which is preliminary data.</text>
</comment>
<dbReference type="Gene3D" id="3.30.310.70">
    <property type="entry name" value="TT1751-like domain"/>
    <property type="match status" value="1"/>
</dbReference>
<proteinExistence type="predicted"/>
<feature type="domain" description="DUF302" evidence="1">
    <location>
        <begin position="35"/>
        <end position="98"/>
    </location>
</feature>